<dbReference type="InterPro" id="IPR058407">
    <property type="entry name" value="DUF8094"/>
</dbReference>
<dbReference type="OrthoDB" id="3266092at2"/>
<dbReference type="RefSeq" id="WP_152350723.1">
    <property type="nucleotide sequence ID" value="NZ_WBSN01000013.1"/>
</dbReference>
<feature type="domain" description="DUF8094" evidence="2">
    <location>
        <begin position="66"/>
        <end position="329"/>
    </location>
</feature>
<evidence type="ECO:0000256" key="1">
    <source>
        <dbReference type="SAM" id="SignalP"/>
    </source>
</evidence>
<comment type="caution">
    <text evidence="3">The sequence shown here is derived from an EMBL/GenBank/DDBJ whole genome shotgun (WGS) entry which is preliminary data.</text>
</comment>
<proteinExistence type="predicted"/>
<dbReference type="EMBL" id="WHZY01000014">
    <property type="protein sequence ID" value="NEG79007.1"/>
    <property type="molecule type" value="Genomic_DNA"/>
</dbReference>
<dbReference type="Pfam" id="PF26366">
    <property type="entry name" value="DUF8094"/>
    <property type="match status" value="1"/>
</dbReference>
<dbReference type="Proteomes" id="UP000469763">
    <property type="component" value="Unassembled WGS sequence"/>
</dbReference>
<reference evidence="3 4" key="1">
    <citation type="submission" date="2019-10" db="EMBL/GenBank/DDBJ databases">
        <title>Bifidobacterium from non-human primates.</title>
        <authorList>
            <person name="Modesto M."/>
        </authorList>
    </citation>
    <scope>NUCLEOTIDE SEQUENCE [LARGE SCALE GENOMIC DNA]</scope>
    <source>
        <strain evidence="3 4">TREC</strain>
    </source>
</reference>
<evidence type="ECO:0000259" key="2">
    <source>
        <dbReference type="Pfam" id="PF26366"/>
    </source>
</evidence>
<gene>
    <name evidence="3" type="ORF">GFD22_08520</name>
</gene>
<dbReference type="AlphaFoldDB" id="A0A7K3TIS9"/>
<keyword evidence="1" id="KW-0732">Signal</keyword>
<protein>
    <recommendedName>
        <fullName evidence="2">DUF8094 domain-containing protein</fullName>
    </recommendedName>
</protein>
<feature type="signal peptide" evidence="1">
    <location>
        <begin position="1"/>
        <end position="29"/>
    </location>
</feature>
<evidence type="ECO:0000313" key="3">
    <source>
        <dbReference type="EMBL" id="NEG79007.1"/>
    </source>
</evidence>
<dbReference type="PROSITE" id="PS51257">
    <property type="entry name" value="PROKAR_LIPOPROTEIN"/>
    <property type="match status" value="1"/>
</dbReference>
<sequence>MSINRNSTRNFAVRALAALAAIAALGGMAGCDGPVPKMAASATSTAKTPDLNVDQEAKIRADILDALKQADDAKDPSKLAEVVEGPALAVRTSQLTTAQATGSITKYATIPSDIEQTVIPTDTGWPRSVFTITTTTEDRQTQRLLVMNQSSAHQNYKLWGVVRLLAGAQLPKFAVPKIGASMGHADDEGLVATPADAVAHYADVLANGTNSQYASEFADDDFRSTIATTTATVQQGMEANRGTQTQTFSAEPDAISIMRSSDGGDLVVAQINSEWTRQAGEGRESLPASADETALFGGATATSTLKVTYVNVVALYVPQASSGAKIQAVGAERQPVKVEAL</sequence>
<feature type="chain" id="PRO_5038907635" description="DUF8094 domain-containing protein" evidence="1">
    <location>
        <begin position="30"/>
        <end position="341"/>
    </location>
</feature>
<accession>A0A7K3TIS9</accession>
<keyword evidence="4" id="KW-1185">Reference proteome</keyword>
<organism evidence="3 4">
    <name type="scientific">Bifidobacterium avesanii</name>
    <dbReference type="NCBI Taxonomy" id="1798157"/>
    <lineage>
        <taxon>Bacteria</taxon>
        <taxon>Bacillati</taxon>
        <taxon>Actinomycetota</taxon>
        <taxon>Actinomycetes</taxon>
        <taxon>Bifidobacteriales</taxon>
        <taxon>Bifidobacteriaceae</taxon>
        <taxon>Bifidobacterium</taxon>
    </lineage>
</organism>
<name>A0A7K3TIS9_9BIFI</name>
<evidence type="ECO:0000313" key="4">
    <source>
        <dbReference type="Proteomes" id="UP000469763"/>
    </source>
</evidence>